<evidence type="ECO:0000313" key="3">
    <source>
        <dbReference type="Proteomes" id="UP000314294"/>
    </source>
</evidence>
<dbReference type="AlphaFoldDB" id="A0A4Z2EEJ0"/>
<protein>
    <submittedName>
        <fullName evidence="2">Uncharacterized protein</fullName>
    </submittedName>
</protein>
<dbReference type="Proteomes" id="UP000314294">
    <property type="component" value="Unassembled WGS sequence"/>
</dbReference>
<proteinExistence type="predicted"/>
<organism evidence="2 3">
    <name type="scientific">Liparis tanakae</name>
    <name type="common">Tanaka's snailfish</name>
    <dbReference type="NCBI Taxonomy" id="230148"/>
    <lineage>
        <taxon>Eukaryota</taxon>
        <taxon>Metazoa</taxon>
        <taxon>Chordata</taxon>
        <taxon>Craniata</taxon>
        <taxon>Vertebrata</taxon>
        <taxon>Euteleostomi</taxon>
        <taxon>Actinopterygii</taxon>
        <taxon>Neopterygii</taxon>
        <taxon>Teleostei</taxon>
        <taxon>Neoteleostei</taxon>
        <taxon>Acanthomorphata</taxon>
        <taxon>Eupercaria</taxon>
        <taxon>Perciformes</taxon>
        <taxon>Cottioidei</taxon>
        <taxon>Cottales</taxon>
        <taxon>Liparidae</taxon>
        <taxon>Liparis</taxon>
    </lineage>
</organism>
<name>A0A4Z2EEJ0_9TELE</name>
<evidence type="ECO:0000313" key="2">
    <source>
        <dbReference type="EMBL" id="TNN26702.1"/>
    </source>
</evidence>
<accession>A0A4Z2EEJ0</accession>
<keyword evidence="3" id="KW-1185">Reference proteome</keyword>
<dbReference type="EMBL" id="SRLO01009669">
    <property type="protein sequence ID" value="TNN26702.1"/>
    <property type="molecule type" value="Genomic_DNA"/>
</dbReference>
<feature type="region of interest" description="Disordered" evidence="1">
    <location>
        <begin position="1"/>
        <end position="29"/>
    </location>
</feature>
<comment type="caution">
    <text evidence="2">The sequence shown here is derived from an EMBL/GenBank/DDBJ whole genome shotgun (WGS) entry which is preliminary data.</text>
</comment>
<reference evidence="2 3" key="1">
    <citation type="submission" date="2019-03" db="EMBL/GenBank/DDBJ databases">
        <title>First draft genome of Liparis tanakae, snailfish: a comprehensive survey of snailfish specific genes.</title>
        <authorList>
            <person name="Kim W."/>
            <person name="Song I."/>
            <person name="Jeong J.-H."/>
            <person name="Kim D."/>
            <person name="Kim S."/>
            <person name="Ryu S."/>
            <person name="Song J.Y."/>
            <person name="Lee S.K."/>
        </authorList>
    </citation>
    <scope>NUCLEOTIDE SEQUENCE [LARGE SCALE GENOMIC DNA]</scope>
    <source>
        <tissue evidence="2">Muscle</tissue>
    </source>
</reference>
<sequence length="117" mass="12056">MEPGCVPVGSNAGSNGQAARGQQPGRHSVSVEVLTASRLTDSSRQSRTCLTVCFSSAACRPGGGRFSGCSDAEGLGFRGGGCSPSHSAPLWPGEEVQRMTDTLRGDWGHFISTLNTG</sequence>
<gene>
    <name evidence="2" type="ORF">EYF80_063161</name>
</gene>
<evidence type="ECO:0000256" key="1">
    <source>
        <dbReference type="SAM" id="MobiDB-lite"/>
    </source>
</evidence>